<sequence length="269" mass="28502">MKWRCPQCGKPHERNDPPCDNCGHHAFERAVVPQTTAEEGREQFVWACTDCGRHHQRNNPPCSRCGGTTFEKKPLTYDDDSGRSASYFDLAGRFELAAALAIVALLVVAALGVTGVVDVPGLTPQAQPTIDDVPGDPATVNGVDLSEVESRLFEALASNRTGSPDRTDGLDAMATYLNRGAVKEAYTGAENVTSESELRQFDTTCDEEIVFGGAARPAGANATADSVVSGLLLQLLADYPSTTDGEVAQLGIDAHATPDDSVAVTIAYC</sequence>
<keyword evidence="1" id="KW-0812">Transmembrane</keyword>
<organism evidence="2 3">
    <name type="scientific">Halapricum desulfuricans</name>
    <dbReference type="NCBI Taxonomy" id="2841257"/>
    <lineage>
        <taxon>Archaea</taxon>
        <taxon>Methanobacteriati</taxon>
        <taxon>Methanobacteriota</taxon>
        <taxon>Stenosarchaea group</taxon>
        <taxon>Halobacteria</taxon>
        <taxon>Halobacteriales</taxon>
        <taxon>Haloarculaceae</taxon>
        <taxon>Halapricum</taxon>
    </lineage>
</organism>
<accession>A0A897NUB5</accession>
<name>A0A897NUB5_9EURY</name>
<keyword evidence="1" id="KW-1133">Transmembrane helix</keyword>
<evidence type="ECO:0000313" key="2">
    <source>
        <dbReference type="EMBL" id="QSG15841.1"/>
    </source>
</evidence>
<proteinExistence type="predicted"/>
<keyword evidence="1" id="KW-0472">Membrane</keyword>
<dbReference type="EMBL" id="CP064791">
    <property type="protein sequence ID" value="QSG15841.1"/>
    <property type="molecule type" value="Genomic_DNA"/>
</dbReference>
<dbReference type="AlphaFoldDB" id="A0A897NUB5"/>
<dbReference type="RefSeq" id="WP_229121094.1">
    <property type="nucleotide sequence ID" value="NZ_CP064791.1"/>
</dbReference>
<protein>
    <submittedName>
        <fullName evidence="2">Zn ribbon containing protein</fullName>
    </submittedName>
</protein>
<reference evidence="2 3" key="1">
    <citation type="submission" date="2020-11" db="EMBL/GenBank/DDBJ databases">
        <title>Carbohydrate-dependent, anaerobic sulfur respiration: A novel catabolism in halophilic archaea.</title>
        <authorList>
            <person name="Sorokin D.Y."/>
            <person name="Messina E."/>
            <person name="Smedile F."/>
            <person name="La Cono V."/>
            <person name="Hallsworth J.E."/>
            <person name="Yakimov M.M."/>
        </authorList>
    </citation>
    <scope>NUCLEOTIDE SEQUENCE [LARGE SCALE GENOMIC DNA]</scope>
    <source>
        <strain evidence="2 3">HSR-Est</strain>
    </source>
</reference>
<keyword evidence="3" id="KW-1185">Reference proteome</keyword>
<gene>
    <name evidence="2" type="ORF">HSEST_2329</name>
</gene>
<dbReference type="GeneID" id="68858964"/>
<dbReference type="Proteomes" id="UP000663292">
    <property type="component" value="Chromosome"/>
</dbReference>
<evidence type="ECO:0000313" key="3">
    <source>
        <dbReference type="Proteomes" id="UP000663292"/>
    </source>
</evidence>
<evidence type="ECO:0000256" key="1">
    <source>
        <dbReference type="SAM" id="Phobius"/>
    </source>
</evidence>
<feature type="transmembrane region" description="Helical" evidence="1">
    <location>
        <begin position="96"/>
        <end position="117"/>
    </location>
</feature>